<dbReference type="PANTHER" id="PTHR37477:SF1">
    <property type="entry name" value="COBALT-PRECORRIN-5A HYDROLASE"/>
    <property type="match status" value="1"/>
</dbReference>
<sequence>MDLARQVAKICGGKVHGLRGRTSGARVEFSDTSNHLRSCFLKNQPVIGLCSTGILIRSLAPVLSDKHKEPPVLAVAEDKNSVIPLLGGHHGANDLARKIAEGIGTAAAVTTAGDLRFGIALDQPPEGLTLANPEDAGTF</sequence>
<name>A0A382N8M4_9ZZZZ</name>
<feature type="non-terminal residue" evidence="2">
    <location>
        <position position="139"/>
    </location>
</feature>
<accession>A0A382N8M4</accession>
<feature type="domain" description="Cobalamin synthesis G N-terminal" evidence="1">
    <location>
        <begin position="35"/>
        <end position="114"/>
    </location>
</feature>
<dbReference type="Pfam" id="PF11760">
    <property type="entry name" value="CbiG_N"/>
    <property type="match status" value="1"/>
</dbReference>
<dbReference type="Gene3D" id="3.40.50.11220">
    <property type="match status" value="1"/>
</dbReference>
<organism evidence="2">
    <name type="scientific">marine metagenome</name>
    <dbReference type="NCBI Taxonomy" id="408172"/>
    <lineage>
        <taxon>unclassified sequences</taxon>
        <taxon>metagenomes</taxon>
        <taxon>ecological metagenomes</taxon>
    </lineage>
</organism>
<dbReference type="SUPFAM" id="SSF159672">
    <property type="entry name" value="CbiG N-terminal domain-like"/>
    <property type="match status" value="1"/>
</dbReference>
<dbReference type="InterPro" id="IPR038029">
    <property type="entry name" value="GbiG_N_sf"/>
</dbReference>
<reference evidence="2" key="1">
    <citation type="submission" date="2018-05" db="EMBL/GenBank/DDBJ databases">
        <authorList>
            <person name="Lanie J.A."/>
            <person name="Ng W.-L."/>
            <person name="Kazmierczak K.M."/>
            <person name="Andrzejewski T.M."/>
            <person name="Davidsen T.M."/>
            <person name="Wayne K.J."/>
            <person name="Tettelin H."/>
            <person name="Glass J.I."/>
            <person name="Rusch D."/>
            <person name="Podicherti R."/>
            <person name="Tsui H.-C.T."/>
            <person name="Winkler M.E."/>
        </authorList>
    </citation>
    <scope>NUCLEOTIDE SEQUENCE</scope>
</reference>
<proteinExistence type="predicted"/>
<protein>
    <recommendedName>
        <fullName evidence="1">Cobalamin synthesis G N-terminal domain-containing protein</fullName>
    </recommendedName>
</protein>
<evidence type="ECO:0000313" key="2">
    <source>
        <dbReference type="EMBL" id="SVC56567.1"/>
    </source>
</evidence>
<dbReference type="AlphaFoldDB" id="A0A382N8M4"/>
<evidence type="ECO:0000259" key="1">
    <source>
        <dbReference type="Pfam" id="PF11760"/>
    </source>
</evidence>
<dbReference type="EMBL" id="UINC01098216">
    <property type="protein sequence ID" value="SVC56567.1"/>
    <property type="molecule type" value="Genomic_DNA"/>
</dbReference>
<dbReference type="InterPro" id="IPR052553">
    <property type="entry name" value="CbiG_hydrolase"/>
</dbReference>
<gene>
    <name evidence="2" type="ORF">METZ01_LOCUS309421</name>
</gene>
<dbReference type="PANTHER" id="PTHR37477">
    <property type="entry name" value="COBALT-PRECORRIN-5A HYDROLASE"/>
    <property type="match status" value="1"/>
</dbReference>
<dbReference type="InterPro" id="IPR021744">
    <property type="entry name" value="CbiG_N"/>
</dbReference>